<comment type="similarity">
    <text evidence="2">Belongs to the acyl-CoA dehydrogenase family.</text>
</comment>
<feature type="domain" description="Acyl-CoA dehydrogenase/oxidase C-terminal" evidence="6">
    <location>
        <begin position="205"/>
        <end position="338"/>
    </location>
</feature>
<dbReference type="SUPFAM" id="SSF56645">
    <property type="entry name" value="Acyl-CoA dehydrogenase NM domain-like"/>
    <property type="match status" value="1"/>
</dbReference>
<reference evidence="8 9" key="1">
    <citation type="journal article" date="2019" name="Emerg. Microbes Infect.">
        <title>Comprehensive subspecies identification of 175 nontuberculous mycobacteria species based on 7547 genomic profiles.</title>
        <authorList>
            <person name="Matsumoto Y."/>
            <person name="Kinjo T."/>
            <person name="Motooka D."/>
            <person name="Nabeya D."/>
            <person name="Jung N."/>
            <person name="Uechi K."/>
            <person name="Horii T."/>
            <person name="Iida T."/>
            <person name="Fujita J."/>
            <person name="Nakamura S."/>
        </authorList>
    </citation>
    <scope>NUCLEOTIDE SEQUENCE [LARGE SCALE GENOMIC DNA]</scope>
    <source>
        <strain evidence="8 9">JCM 30275</strain>
    </source>
</reference>
<organism evidence="8 9">
    <name type="scientific">Mycolicibacterium anyangense</name>
    <dbReference type="NCBI Taxonomy" id="1431246"/>
    <lineage>
        <taxon>Bacteria</taxon>
        <taxon>Bacillati</taxon>
        <taxon>Actinomycetota</taxon>
        <taxon>Actinomycetes</taxon>
        <taxon>Mycobacteriales</taxon>
        <taxon>Mycobacteriaceae</taxon>
        <taxon>Mycolicibacterium</taxon>
    </lineage>
</organism>
<dbReference type="Pfam" id="PF02771">
    <property type="entry name" value="Acyl-CoA_dh_N"/>
    <property type="match status" value="1"/>
</dbReference>
<sequence length="344" mass="36903">MDLSLNDDEVMLQRSLEAFFSSESGPDCVRAAEPVGFDDGLWRRVVHLGTPMMAMPEAVGGGSASTMASVIAVQEAGRRLAPIPLAEAIAANSVLARSGPAELAAAAGHGALGTLAIRPPLNGVYRLVPAGAVADVVIVIFNDELIALRRKRSGDRPYSMPPPNLGCSPIADVDLHDEAFERIVLTSGAEAHQIYADALTEWMLLTAAALDGLRGAALDLAVEYVKARKVFGTPVGWFQAVQHRLADLSMSGDGARLLVSKAAWARQQRLDTAANLAMMAFLFTAEVSFKTCREAVQFHGGYGFTLEYDIQLYLRRAKAWSLAAGDPHVIYQQLAAQLFPETQE</sequence>
<dbReference type="Gene3D" id="1.10.540.10">
    <property type="entry name" value="Acyl-CoA dehydrogenase/oxidase, N-terminal domain"/>
    <property type="match status" value="1"/>
</dbReference>
<evidence type="ECO:0000256" key="5">
    <source>
        <dbReference type="ARBA" id="ARBA00023002"/>
    </source>
</evidence>
<keyword evidence="5" id="KW-0560">Oxidoreductase</keyword>
<evidence type="ECO:0000259" key="6">
    <source>
        <dbReference type="Pfam" id="PF00441"/>
    </source>
</evidence>
<dbReference type="PANTHER" id="PTHR43884:SF20">
    <property type="entry name" value="ACYL-COA DEHYDROGENASE FADE28"/>
    <property type="match status" value="1"/>
</dbReference>
<keyword evidence="3" id="KW-0285">Flavoprotein</keyword>
<evidence type="ECO:0000256" key="1">
    <source>
        <dbReference type="ARBA" id="ARBA00001974"/>
    </source>
</evidence>
<proteinExistence type="inferred from homology"/>
<evidence type="ECO:0000259" key="7">
    <source>
        <dbReference type="Pfam" id="PF02771"/>
    </source>
</evidence>
<comment type="cofactor">
    <cofactor evidence="1">
        <name>FAD</name>
        <dbReference type="ChEBI" id="CHEBI:57692"/>
    </cofactor>
</comment>
<feature type="domain" description="Acyl-CoA dehydrogenase/oxidase N-terminal" evidence="7">
    <location>
        <begin position="7"/>
        <end position="100"/>
    </location>
</feature>
<dbReference type="InterPro" id="IPR013786">
    <property type="entry name" value="AcylCoA_DH/ox_N"/>
</dbReference>
<dbReference type="GO" id="GO:0003995">
    <property type="term" value="F:acyl-CoA dehydrogenase activity"/>
    <property type="evidence" value="ECO:0007669"/>
    <property type="project" value="TreeGrafter"/>
</dbReference>
<dbReference type="KEGG" id="many:MANY_33750"/>
<keyword evidence="4" id="KW-0274">FAD</keyword>
<dbReference type="Gene3D" id="1.20.140.10">
    <property type="entry name" value="Butyryl-CoA Dehydrogenase, subunit A, domain 3"/>
    <property type="match status" value="1"/>
</dbReference>
<dbReference type="PANTHER" id="PTHR43884">
    <property type="entry name" value="ACYL-COA DEHYDROGENASE"/>
    <property type="match status" value="1"/>
</dbReference>
<evidence type="ECO:0000256" key="4">
    <source>
        <dbReference type="ARBA" id="ARBA00022827"/>
    </source>
</evidence>
<name>A0A6N4WBZ2_9MYCO</name>
<dbReference type="AlphaFoldDB" id="A0A6N4WBZ2"/>
<dbReference type="InterPro" id="IPR009075">
    <property type="entry name" value="AcylCo_DH/oxidase_C"/>
</dbReference>
<dbReference type="EMBL" id="AP022620">
    <property type="protein sequence ID" value="BBZ78038.1"/>
    <property type="molecule type" value="Genomic_DNA"/>
</dbReference>
<evidence type="ECO:0000313" key="8">
    <source>
        <dbReference type="EMBL" id="BBZ78038.1"/>
    </source>
</evidence>
<dbReference type="InterPro" id="IPR036250">
    <property type="entry name" value="AcylCo_DH-like_C"/>
</dbReference>
<dbReference type="GO" id="GO:0050660">
    <property type="term" value="F:flavin adenine dinucleotide binding"/>
    <property type="evidence" value="ECO:0007669"/>
    <property type="project" value="InterPro"/>
</dbReference>
<dbReference type="Pfam" id="PF00441">
    <property type="entry name" value="Acyl-CoA_dh_1"/>
    <property type="match status" value="1"/>
</dbReference>
<dbReference type="InterPro" id="IPR009100">
    <property type="entry name" value="AcylCoA_DH/oxidase_NM_dom_sf"/>
</dbReference>
<dbReference type="InterPro" id="IPR037069">
    <property type="entry name" value="AcylCoA_DH/ox_N_sf"/>
</dbReference>
<dbReference type="Proteomes" id="UP000467249">
    <property type="component" value="Chromosome"/>
</dbReference>
<accession>A0A6N4WBZ2</accession>
<dbReference type="SUPFAM" id="SSF47203">
    <property type="entry name" value="Acyl-CoA dehydrogenase C-terminal domain-like"/>
    <property type="match status" value="1"/>
</dbReference>
<protein>
    <submittedName>
        <fullName evidence="8">Isovaleryl-CoA dehydrogenase</fullName>
    </submittedName>
</protein>
<gene>
    <name evidence="8" type="ORF">MANY_33750</name>
</gene>
<keyword evidence="9" id="KW-1185">Reference proteome</keyword>
<evidence type="ECO:0000256" key="3">
    <source>
        <dbReference type="ARBA" id="ARBA00022630"/>
    </source>
</evidence>
<evidence type="ECO:0000313" key="9">
    <source>
        <dbReference type="Proteomes" id="UP000467249"/>
    </source>
</evidence>
<dbReference type="RefSeq" id="WP_163805265.1">
    <property type="nucleotide sequence ID" value="NZ_AP022620.1"/>
</dbReference>
<evidence type="ECO:0000256" key="2">
    <source>
        <dbReference type="ARBA" id="ARBA00009347"/>
    </source>
</evidence>